<evidence type="ECO:0000313" key="14">
    <source>
        <dbReference type="Proteomes" id="UP000192578"/>
    </source>
</evidence>
<feature type="domain" description="G-protein coupled receptors family 1 profile" evidence="12">
    <location>
        <begin position="66"/>
        <end position="353"/>
    </location>
</feature>
<keyword evidence="4 11" id="KW-1133">Transmembrane helix</keyword>
<feature type="transmembrane region" description="Helical" evidence="11">
    <location>
        <begin position="339"/>
        <end position="356"/>
    </location>
</feature>
<evidence type="ECO:0000256" key="5">
    <source>
        <dbReference type="ARBA" id="ARBA00023040"/>
    </source>
</evidence>
<dbReference type="AlphaFoldDB" id="A0A1W0WR64"/>
<keyword evidence="7 9" id="KW-0675">Receptor</keyword>
<comment type="similarity">
    <text evidence="9">Belongs to the G-protein coupled receptor 1 family.</text>
</comment>
<dbReference type="GO" id="GO:0007197">
    <property type="term" value="P:adenylate cyclase-inhibiting G protein-coupled acetylcholine receptor signaling pathway"/>
    <property type="evidence" value="ECO:0007669"/>
    <property type="project" value="TreeGrafter"/>
</dbReference>
<dbReference type="InterPro" id="IPR000276">
    <property type="entry name" value="GPCR_Rhodpsn"/>
</dbReference>
<evidence type="ECO:0000256" key="4">
    <source>
        <dbReference type="ARBA" id="ARBA00022989"/>
    </source>
</evidence>
<evidence type="ECO:0000256" key="10">
    <source>
        <dbReference type="SAM" id="MobiDB-lite"/>
    </source>
</evidence>
<evidence type="ECO:0000256" key="7">
    <source>
        <dbReference type="ARBA" id="ARBA00023170"/>
    </source>
</evidence>
<protein>
    <submittedName>
        <fullName evidence="13">Alpha-1A adrenergic receptor</fullName>
    </submittedName>
</protein>
<name>A0A1W0WR64_HYPEX</name>
<evidence type="ECO:0000256" key="1">
    <source>
        <dbReference type="ARBA" id="ARBA00004651"/>
    </source>
</evidence>
<evidence type="ECO:0000313" key="13">
    <source>
        <dbReference type="EMBL" id="OQV17679.1"/>
    </source>
</evidence>
<feature type="transmembrane region" description="Helical" evidence="11">
    <location>
        <begin position="130"/>
        <end position="145"/>
    </location>
</feature>
<dbReference type="PANTHER" id="PTHR24247:SF265">
    <property type="entry name" value="MUSCARINIC ACETYLCHOLINE RECEPTOR DM1"/>
    <property type="match status" value="1"/>
</dbReference>
<dbReference type="SUPFAM" id="SSF81321">
    <property type="entry name" value="Family A G protein-coupled receptor-like"/>
    <property type="match status" value="1"/>
</dbReference>
<proteinExistence type="inferred from homology"/>
<dbReference type="Pfam" id="PF00001">
    <property type="entry name" value="7tm_1"/>
    <property type="match status" value="1"/>
</dbReference>
<feature type="transmembrane region" description="Helical" evidence="11">
    <location>
        <begin position="47"/>
        <end position="76"/>
    </location>
</feature>
<dbReference type="InterPro" id="IPR017452">
    <property type="entry name" value="GPCR_Rhodpsn_7TM"/>
</dbReference>
<accession>A0A1W0WR64</accession>
<dbReference type="GO" id="GO:0030425">
    <property type="term" value="C:dendrite"/>
    <property type="evidence" value="ECO:0007669"/>
    <property type="project" value="TreeGrafter"/>
</dbReference>
<feature type="region of interest" description="Disordered" evidence="10">
    <location>
        <begin position="407"/>
        <end position="433"/>
    </location>
</feature>
<dbReference type="PANTHER" id="PTHR24247">
    <property type="entry name" value="5-HYDROXYTRYPTAMINE RECEPTOR"/>
    <property type="match status" value="1"/>
</dbReference>
<keyword evidence="2" id="KW-1003">Cell membrane</keyword>
<dbReference type="Gene3D" id="1.20.1070.10">
    <property type="entry name" value="Rhodopsin 7-helix transmembrane proteins"/>
    <property type="match status" value="1"/>
</dbReference>
<keyword evidence="14" id="KW-1185">Reference proteome</keyword>
<dbReference type="OrthoDB" id="10071887at2759"/>
<dbReference type="GO" id="GO:0004993">
    <property type="term" value="F:G protein-coupled serotonin receptor activity"/>
    <property type="evidence" value="ECO:0007669"/>
    <property type="project" value="TreeGrafter"/>
</dbReference>
<gene>
    <name evidence="13" type="ORF">BV898_08301</name>
</gene>
<dbReference type="PROSITE" id="PS00237">
    <property type="entry name" value="G_PROTEIN_RECEP_F1_1"/>
    <property type="match status" value="1"/>
</dbReference>
<dbReference type="PRINTS" id="PR00237">
    <property type="entry name" value="GPCRRHODOPSN"/>
</dbReference>
<feature type="transmembrane region" description="Helical" evidence="11">
    <location>
        <begin position="85"/>
        <end position="110"/>
    </location>
</feature>
<dbReference type="GO" id="GO:0016907">
    <property type="term" value="F:G protein-coupled acetylcholine receptor activity"/>
    <property type="evidence" value="ECO:0007669"/>
    <property type="project" value="TreeGrafter"/>
</dbReference>
<reference evidence="14" key="1">
    <citation type="submission" date="2017-01" db="EMBL/GenBank/DDBJ databases">
        <title>Comparative genomics of anhydrobiosis in the tardigrade Hypsibius dujardini.</title>
        <authorList>
            <person name="Yoshida Y."/>
            <person name="Koutsovoulos G."/>
            <person name="Laetsch D."/>
            <person name="Stevens L."/>
            <person name="Kumar S."/>
            <person name="Horikawa D."/>
            <person name="Ishino K."/>
            <person name="Komine S."/>
            <person name="Tomita M."/>
            <person name="Blaxter M."/>
            <person name="Arakawa K."/>
        </authorList>
    </citation>
    <scope>NUCLEOTIDE SEQUENCE [LARGE SCALE GENOMIC DNA]</scope>
    <source>
        <strain evidence="14">Z151</strain>
    </source>
</reference>
<organism evidence="13 14">
    <name type="scientific">Hypsibius exemplaris</name>
    <name type="common">Freshwater tardigrade</name>
    <dbReference type="NCBI Taxonomy" id="2072580"/>
    <lineage>
        <taxon>Eukaryota</taxon>
        <taxon>Metazoa</taxon>
        <taxon>Ecdysozoa</taxon>
        <taxon>Tardigrada</taxon>
        <taxon>Eutardigrada</taxon>
        <taxon>Parachela</taxon>
        <taxon>Hypsibioidea</taxon>
        <taxon>Hypsibiidae</taxon>
        <taxon>Hypsibius</taxon>
    </lineage>
</organism>
<dbReference type="GO" id="GO:0007187">
    <property type="term" value="P:G protein-coupled receptor signaling pathway, coupled to cyclic nucleotide second messenger"/>
    <property type="evidence" value="ECO:0007669"/>
    <property type="project" value="TreeGrafter"/>
</dbReference>
<dbReference type="PROSITE" id="PS50262">
    <property type="entry name" value="G_PROTEIN_RECEP_F1_2"/>
    <property type="match status" value="1"/>
</dbReference>
<keyword evidence="3 9" id="KW-0812">Transmembrane</keyword>
<evidence type="ECO:0000256" key="11">
    <source>
        <dbReference type="SAM" id="Phobius"/>
    </source>
</evidence>
<dbReference type="GO" id="GO:0005886">
    <property type="term" value="C:plasma membrane"/>
    <property type="evidence" value="ECO:0007669"/>
    <property type="project" value="UniProtKB-SubCell"/>
</dbReference>
<dbReference type="EMBL" id="MTYJ01000058">
    <property type="protein sequence ID" value="OQV17679.1"/>
    <property type="molecule type" value="Genomic_DNA"/>
</dbReference>
<evidence type="ECO:0000256" key="9">
    <source>
        <dbReference type="RuleBase" id="RU000688"/>
    </source>
</evidence>
<keyword evidence="5 9" id="KW-0297">G-protein coupled receptor</keyword>
<keyword evidence="8 9" id="KW-0807">Transducer</keyword>
<feature type="transmembrane region" description="Helical" evidence="11">
    <location>
        <begin position="300"/>
        <end position="319"/>
    </location>
</feature>
<evidence type="ECO:0000259" key="12">
    <source>
        <dbReference type="PROSITE" id="PS50262"/>
    </source>
</evidence>
<evidence type="ECO:0000256" key="8">
    <source>
        <dbReference type="ARBA" id="ARBA00023224"/>
    </source>
</evidence>
<feature type="transmembrane region" description="Helical" evidence="11">
    <location>
        <begin position="221"/>
        <end position="239"/>
    </location>
</feature>
<evidence type="ECO:0000256" key="2">
    <source>
        <dbReference type="ARBA" id="ARBA00022475"/>
    </source>
</evidence>
<comment type="caution">
    <text evidence="13">The sequence shown here is derived from an EMBL/GenBank/DDBJ whole genome shotgun (WGS) entry which is preliminary data.</text>
</comment>
<feature type="transmembrane region" description="Helical" evidence="11">
    <location>
        <begin position="166"/>
        <end position="184"/>
    </location>
</feature>
<dbReference type="GO" id="GO:0045202">
    <property type="term" value="C:synapse"/>
    <property type="evidence" value="ECO:0007669"/>
    <property type="project" value="TreeGrafter"/>
</dbReference>
<evidence type="ECO:0000256" key="6">
    <source>
        <dbReference type="ARBA" id="ARBA00023136"/>
    </source>
</evidence>
<evidence type="ECO:0000256" key="3">
    <source>
        <dbReference type="ARBA" id="ARBA00022692"/>
    </source>
</evidence>
<comment type="subcellular location">
    <subcellularLocation>
        <location evidence="1">Cell membrane</location>
        <topology evidence="1">Multi-pass membrane protein</topology>
    </subcellularLocation>
</comment>
<dbReference type="Proteomes" id="UP000192578">
    <property type="component" value="Unassembled WGS sequence"/>
</dbReference>
<sequence>MFNDSLLDDANFTDLSNVSTEQTNASSSTEGANNNDTVNWAWDTDSVIPYLLIIDALLTIGWSVLANSIILIAVLIDRNLQHNAYFYGVSLALADLIGTVDLGFGCYFLLFDSWPIESPGLCKFWNSVDYTTGLIASLSIGAISFDRYKMVKYPEKYLREETTKRVIVRIVLIWLFSILFYVPTTTLWDVIAGYTVIASDDCDPEFRNVVGMTVSQFLAEFLLPFVVIVYCNLKLLLFVRGLSERDQGLKYNLSIVEVEQRFTKAPGSLELLEEIAAMQSEVECVKQDIRTIDEGRDNTFTLIILVGTFFSFWCPWEMIGNFARPICHCIPDYLYNAAFWLQYHLVAVNAIVYGLTIRRFRHHFNKVFRIFLPFRFPQSTDKSKRLVGIRSSNAVASMDIRLEQKSPACQQNGDVPDQPHRRPAATALRTTEN</sequence>
<keyword evidence="6 11" id="KW-0472">Membrane</keyword>